<dbReference type="Proteomes" id="UP000007077">
    <property type="component" value="Plasmid pHP-187"/>
</dbReference>
<reference evidence="1 2" key="1">
    <citation type="journal article" date="2010" name="Stand. Genomic Sci.">
        <title>Complete genome sequence of Marinobacter adhaerens type strain (HP15), a diatom-interacting marine microorganism.</title>
        <authorList>
            <person name="Gardes A."/>
            <person name="Kaeppel E."/>
            <person name="Shehzad A."/>
            <person name="Seebah S."/>
            <person name="Teeling H."/>
            <person name="Yarza P."/>
            <person name="Glockner F.O."/>
            <person name="Grossart H.P."/>
            <person name="Ullrich M.S."/>
        </authorList>
    </citation>
    <scope>NUCLEOTIDE SEQUENCE [LARGE SCALE GENOMIC DNA]</scope>
    <source>
        <strain evidence="2">DSM 23420 / HP15</strain>
        <plasmid evidence="2">Plasmid pHP-187</plasmid>
    </source>
</reference>
<keyword evidence="1" id="KW-0614">Plasmid</keyword>
<name>E4PS70_MARAH</name>
<dbReference type="PATRIC" id="fig|225937.3.peg.4330"/>
<dbReference type="SUPFAM" id="SSF48452">
    <property type="entry name" value="TPR-like"/>
    <property type="match status" value="1"/>
</dbReference>
<sequence length="360" mass="40027">MLAVSAQASIPAAESYDDTDVLLTITDTMAAASYNTFEDDVESRVRELITLHRETDDPRFLGYAKSALQNSEESGTSEDLIVLSAIVDQSLHDFDSARTKLTDIVASSESKATYLQALTVLINLEIVSGRYEKAGQLCAQLSETDHPYIRANCQAQIKALTGDPERGYQTLSSRAQRMPATHPYAVFIQNTLGDIASQAGLPDAPTHYSRALAIDPTDLYARTALADWHLESGNFDRVESLTRQYDDVDRLAVLRAIAQKRQGLTQTNLMETLKQRFDEAAWRDSSLHSRDLARYLLDVSDAPQAALTFAYNNWADQKELIDTRLLIRAAKAASDEAITEEVTAWMENQGQHDHQIKDVL</sequence>
<dbReference type="Gene3D" id="1.25.40.10">
    <property type="entry name" value="Tetratricopeptide repeat domain"/>
    <property type="match status" value="1"/>
</dbReference>
<organism evidence="1 2">
    <name type="scientific">Marinobacter adhaerens (strain DSM 23420 / HP15)</name>
    <dbReference type="NCBI Taxonomy" id="225937"/>
    <lineage>
        <taxon>Bacteria</taxon>
        <taxon>Pseudomonadati</taxon>
        <taxon>Pseudomonadota</taxon>
        <taxon>Gammaproteobacteria</taxon>
        <taxon>Pseudomonadales</taxon>
        <taxon>Marinobacteraceae</taxon>
        <taxon>Marinobacter</taxon>
    </lineage>
</organism>
<dbReference type="AlphaFoldDB" id="E4PS70"/>
<accession>E4PS70</accession>
<reference evidence="2" key="2">
    <citation type="submission" date="2010-02" db="EMBL/GenBank/DDBJ databases">
        <title>Complete genome sequence of Marinobacter adhaerens type strain (HP15).</title>
        <authorList>
            <person name="Gaerdes A.A.M."/>
            <person name="Kaeppel E."/>
            <person name="Shezad A."/>
            <person name="Seebah S."/>
            <person name="Teeling H."/>
            <person name="Yarza P."/>
            <person name="Gloeckner F.O."/>
            <person name="Ullrich M.S."/>
        </authorList>
    </citation>
    <scope>NUCLEOTIDE SEQUENCE [LARGE SCALE GENOMIC DNA]</scope>
    <source>
        <strain evidence="2">DSM 23420 / HP15</strain>
        <plasmid evidence="2">Plasmid pHP-187</plasmid>
    </source>
</reference>
<proteinExistence type="predicted"/>
<geneLocation type="plasmid" evidence="1 2">
    <name>pHP-187</name>
</geneLocation>
<gene>
    <name evidence="1" type="ordered locus">HP15_p187g108</name>
</gene>
<protein>
    <submittedName>
        <fullName evidence="1">Uncharacterized protein</fullName>
    </submittedName>
</protein>
<dbReference type="InterPro" id="IPR011990">
    <property type="entry name" value="TPR-like_helical_dom_sf"/>
</dbReference>
<dbReference type="KEGG" id="mad:HP15_p187g108"/>
<dbReference type="HOGENOM" id="CLU_059885_0_0_6"/>
<evidence type="ECO:0000313" key="1">
    <source>
        <dbReference type="EMBL" id="ADQ00105.1"/>
    </source>
</evidence>
<evidence type="ECO:0000313" key="2">
    <source>
        <dbReference type="Proteomes" id="UP000007077"/>
    </source>
</evidence>
<dbReference type="EMBL" id="CP001980">
    <property type="protein sequence ID" value="ADQ00105.1"/>
    <property type="molecule type" value="Genomic_DNA"/>
</dbReference>